<comment type="caution">
    <text evidence="4">The sequence shown here is derived from an EMBL/GenBank/DDBJ whole genome shotgun (WGS) entry which is preliminary data.</text>
</comment>
<dbReference type="SUPFAM" id="SSF56925">
    <property type="entry name" value="OMPA-like"/>
    <property type="match status" value="1"/>
</dbReference>
<feature type="chain" id="PRO_5013551647" description="Outer membrane protein beta-barrel domain-containing protein" evidence="2">
    <location>
        <begin position="21"/>
        <end position="196"/>
    </location>
</feature>
<dbReference type="InterPro" id="IPR027385">
    <property type="entry name" value="Beta-barrel_OMP"/>
</dbReference>
<protein>
    <recommendedName>
        <fullName evidence="3">Outer membrane protein beta-barrel domain-containing protein</fullName>
    </recommendedName>
</protein>
<organism evidence="4 5">
    <name type="scientific">Marinobacter profundi</name>
    <dbReference type="NCBI Taxonomy" id="2666256"/>
    <lineage>
        <taxon>Bacteria</taxon>
        <taxon>Pseudomonadati</taxon>
        <taxon>Pseudomonadota</taxon>
        <taxon>Gammaproteobacteria</taxon>
        <taxon>Pseudomonadales</taxon>
        <taxon>Marinobacteraceae</taxon>
        <taxon>Marinobacter</taxon>
    </lineage>
</organism>
<dbReference type="Pfam" id="PF13505">
    <property type="entry name" value="OMP_b-brl"/>
    <property type="match status" value="1"/>
</dbReference>
<evidence type="ECO:0000313" key="4">
    <source>
        <dbReference type="EMBL" id="PHQ15876.1"/>
    </source>
</evidence>
<dbReference type="AlphaFoldDB" id="A0A2G1UMZ1"/>
<feature type="domain" description="Outer membrane protein beta-barrel" evidence="3">
    <location>
        <begin position="8"/>
        <end position="153"/>
    </location>
</feature>
<evidence type="ECO:0000259" key="3">
    <source>
        <dbReference type="Pfam" id="PF13505"/>
    </source>
</evidence>
<gene>
    <name evidence="4" type="ORF">CLH61_06975</name>
</gene>
<keyword evidence="5" id="KW-1185">Reference proteome</keyword>
<reference evidence="4 5" key="1">
    <citation type="submission" date="2017-09" db="EMBL/GenBank/DDBJ databases">
        <title>The draft genome sequences of Marinobacter sp. PWS21.</title>
        <authorList>
            <person name="Cao J."/>
        </authorList>
    </citation>
    <scope>NUCLEOTIDE SEQUENCE [LARGE SCALE GENOMIC DNA]</scope>
    <source>
        <strain evidence="4 5">PWS21</strain>
    </source>
</reference>
<name>A0A2G1UMZ1_9GAMM</name>
<dbReference type="EMBL" id="NTFH01000005">
    <property type="protein sequence ID" value="PHQ15876.1"/>
    <property type="molecule type" value="Genomic_DNA"/>
</dbReference>
<dbReference type="Proteomes" id="UP000231409">
    <property type="component" value="Unassembled WGS sequence"/>
</dbReference>
<keyword evidence="1 2" id="KW-0732">Signal</keyword>
<feature type="signal peptide" evidence="2">
    <location>
        <begin position="1"/>
        <end position="20"/>
    </location>
</feature>
<evidence type="ECO:0000256" key="1">
    <source>
        <dbReference type="ARBA" id="ARBA00022729"/>
    </source>
</evidence>
<sequence>MKKGITGLVAAAALLPAAVAAESLSYNYVEGGLALYPSYESQTFLGLEGRGSFAINENIFAFGGLKYLTDDVDLTALHVGGGYRHGLDAKTDLWAGLTIEYQEIDGGTQCVNTFSGPFCVSNSFDDTALGLRGGLRHQLDDKLEIGGSARIITGDLDYVGLTGTARFALRDNLKLLGEVDLYDGELGLIGGVTLEF</sequence>
<evidence type="ECO:0000256" key="2">
    <source>
        <dbReference type="SAM" id="SignalP"/>
    </source>
</evidence>
<evidence type="ECO:0000313" key="5">
    <source>
        <dbReference type="Proteomes" id="UP000231409"/>
    </source>
</evidence>
<dbReference type="RefSeq" id="WP_099613980.1">
    <property type="nucleotide sequence ID" value="NZ_KZ319369.1"/>
</dbReference>
<dbReference type="InterPro" id="IPR011250">
    <property type="entry name" value="OMP/PagP_B-barrel"/>
</dbReference>
<accession>A0A2G1UMZ1</accession>
<proteinExistence type="predicted"/>